<comment type="similarity">
    <text evidence="2">Belongs to the EMC1 family.</text>
</comment>
<keyword evidence="5 12" id="KW-0812">Transmembrane</keyword>
<feature type="region of interest" description="Disordered" evidence="11">
    <location>
        <begin position="743"/>
        <end position="765"/>
    </location>
</feature>
<feature type="chain" id="PRO_5040745310" description="ER membrane protein complex subunit 1" evidence="13">
    <location>
        <begin position="19"/>
        <end position="936"/>
    </location>
</feature>
<dbReference type="PANTHER" id="PTHR21573:SF0">
    <property type="entry name" value="ER MEMBRANE PROTEIN COMPLEX SUBUNIT 1"/>
    <property type="match status" value="1"/>
</dbReference>
<dbReference type="InterPro" id="IPR011678">
    <property type="entry name" value="EMC1_C"/>
</dbReference>
<evidence type="ECO:0000256" key="3">
    <source>
        <dbReference type="ARBA" id="ARBA00011276"/>
    </source>
</evidence>
<evidence type="ECO:0000256" key="5">
    <source>
        <dbReference type="ARBA" id="ARBA00022692"/>
    </source>
</evidence>
<evidence type="ECO:0000259" key="15">
    <source>
        <dbReference type="Pfam" id="PF25293"/>
    </source>
</evidence>
<accession>A0A9W8YES3</accession>
<dbReference type="GO" id="GO:0072546">
    <property type="term" value="C:EMC complex"/>
    <property type="evidence" value="ECO:0007669"/>
    <property type="project" value="InterPro"/>
</dbReference>
<keyword evidence="9 12" id="KW-0472">Membrane</keyword>
<protein>
    <recommendedName>
        <fullName evidence="4">ER membrane protein complex subunit 1</fullName>
    </recommendedName>
</protein>
<evidence type="ECO:0000256" key="11">
    <source>
        <dbReference type="SAM" id="MobiDB-lite"/>
    </source>
</evidence>
<feature type="transmembrane region" description="Helical" evidence="12">
    <location>
        <begin position="905"/>
        <end position="925"/>
    </location>
</feature>
<dbReference type="OrthoDB" id="28092at2759"/>
<evidence type="ECO:0000256" key="9">
    <source>
        <dbReference type="ARBA" id="ARBA00023136"/>
    </source>
</evidence>
<dbReference type="Proteomes" id="UP001140560">
    <property type="component" value="Unassembled WGS sequence"/>
</dbReference>
<evidence type="ECO:0000256" key="10">
    <source>
        <dbReference type="ARBA" id="ARBA00023180"/>
    </source>
</evidence>
<dbReference type="SUPFAM" id="SSF50998">
    <property type="entry name" value="Quinoprotein alcohol dehydrogenase-like"/>
    <property type="match status" value="1"/>
</dbReference>
<name>A0A9W8YES3_9PLEO</name>
<dbReference type="SMART" id="SM00564">
    <property type="entry name" value="PQQ"/>
    <property type="match status" value="3"/>
</dbReference>
<dbReference type="Pfam" id="PF07774">
    <property type="entry name" value="EMC1_C"/>
    <property type="match status" value="1"/>
</dbReference>
<keyword evidence="7" id="KW-0256">Endoplasmic reticulum</keyword>
<evidence type="ECO:0000256" key="8">
    <source>
        <dbReference type="ARBA" id="ARBA00022989"/>
    </source>
</evidence>
<keyword evidence="6 13" id="KW-0732">Signal</keyword>
<evidence type="ECO:0000259" key="14">
    <source>
        <dbReference type="Pfam" id="PF07774"/>
    </source>
</evidence>
<comment type="subunit">
    <text evidence="3">Component of the ER membrane protein complex (EMC).</text>
</comment>
<dbReference type="Gene3D" id="2.130.10.10">
    <property type="entry name" value="YVTN repeat-like/Quinoprotein amine dehydrogenase"/>
    <property type="match status" value="1"/>
</dbReference>
<evidence type="ECO:0000256" key="7">
    <source>
        <dbReference type="ARBA" id="ARBA00022824"/>
    </source>
</evidence>
<sequence length="936" mass="102054">MRFHAALSLAACLAPAAAVFEDDAYHIDFHYALLGLPKHEATFFQKPYAGSKASLLYSISQNQTIGAINPKDGALVWRQHFESEHRGKGHLRSGNEQDTVVSAVGDRITAWSASDGRLVWETTVAGAVVEDLEILEQEDGTTFNEAKDVVVLLGDGNHGVQRLDGKTGRVKWTFEDTSGDTPFQVSTSPTTIYYISLHSPMLGGSKLRVTSLSPVTGKKLDQYTLNSDTEINSREHIFFAGANTAAPLLVWTDKANKVLKVNIIGAKSVASFNTPSDAAVEKIVLHAPNHVNSLPHFLVEYQTAAGHSAEVFHVDLKKNTLSKAYSLPELRSKGTFTTSTSDANVYFTRIIGDEVTVFSSVSHGKLGRWALKGTPVLAGAYPVHGVSEVVVKSGTASAVRSAVLYSNGQWALIRNEEIAWTRPEFLSHTVSAVFAGLPEEEALAQALADESHRNLVSAYVHRVQRHIQDLKFFPAWVQGIPSRLLSSVFGSSKETTVDDIQQDTFGFHKLVVVATEKGRLAALDVGSRGKVMWNIDLTQFAPETNFQSPSLKAFSGYVEVKVPSFKGSLFVNSTTGGLLPSSDIKAQAPLTSEGKAIVSFTLEEDTLKSFLERQPTSEPVWSFKPAVGERIVSYSVRPIRDPVASIGRVLGDRRVLYKYLNPNLVLVIAVVDSARTASIYLLDSASGQLLHTMSHDDVDTSRPIPSTISENWFTYSLTIDASSQASSRGYQLVVSDLYESPLPDDRGPLGANDNSSTVQPSGSKGEAIKPYVLSQSYQVPGEISHMTVTQTRQGITSRELLITVPSFSSIIGIPRSFIDPRRPIGRDPTAHEQAEGLVKYTPLINFDPKWHLTHKYEVLGVQDVITSESGIESTSLVFAYGSDIFGTRVAPSFAFDILGKGFNKISMLLTVAALFIGVLFVAPLVRRKQINTLWTI</sequence>
<comment type="subcellular location">
    <subcellularLocation>
        <location evidence="1">Endoplasmic reticulum membrane</location>
        <topology evidence="1">Single-pass type I membrane protein</topology>
    </subcellularLocation>
</comment>
<evidence type="ECO:0000313" key="16">
    <source>
        <dbReference type="EMBL" id="KAJ4375898.1"/>
    </source>
</evidence>
<dbReference type="InterPro" id="IPR018391">
    <property type="entry name" value="PQQ_b-propeller_rpt"/>
</dbReference>
<feature type="domain" description="ER membrane protein complex subunit 1 C-terminal" evidence="14">
    <location>
        <begin position="709"/>
        <end position="934"/>
    </location>
</feature>
<comment type="caution">
    <text evidence="16">The sequence shown here is derived from an EMBL/GenBank/DDBJ whole genome shotgun (WGS) entry which is preliminary data.</text>
</comment>
<keyword evidence="8 12" id="KW-1133">Transmembrane helix</keyword>
<dbReference type="GO" id="GO:0034975">
    <property type="term" value="P:protein folding in endoplasmic reticulum"/>
    <property type="evidence" value="ECO:0007669"/>
    <property type="project" value="TreeGrafter"/>
</dbReference>
<dbReference type="AlphaFoldDB" id="A0A9W8YES3"/>
<feature type="compositionally biased region" description="Polar residues" evidence="11">
    <location>
        <begin position="752"/>
        <end position="762"/>
    </location>
</feature>
<dbReference type="InterPro" id="IPR015943">
    <property type="entry name" value="WD40/YVTN_repeat-like_dom_sf"/>
</dbReference>
<dbReference type="Pfam" id="PF25293">
    <property type="entry name" value="Beta-prop_EMC1_N"/>
    <property type="match status" value="1"/>
</dbReference>
<evidence type="ECO:0000256" key="13">
    <source>
        <dbReference type="SAM" id="SignalP"/>
    </source>
</evidence>
<evidence type="ECO:0000256" key="1">
    <source>
        <dbReference type="ARBA" id="ARBA00004115"/>
    </source>
</evidence>
<evidence type="ECO:0000256" key="6">
    <source>
        <dbReference type="ARBA" id="ARBA00022729"/>
    </source>
</evidence>
<evidence type="ECO:0000313" key="17">
    <source>
        <dbReference type="Proteomes" id="UP001140560"/>
    </source>
</evidence>
<reference evidence="16" key="1">
    <citation type="submission" date="2022-10" db="EMBL/GenBank/DDBJ databases">
        <title>Tapping the CABI collections for fungal endophytes: first genome assemblies for Collariella, Neodidymelliopsis, Ascochyta clinopodiicola, Didymella pomorum, Didymosphaeria variabile, Neocosmospora piperis and Neocucurbitaria cava.</title>
        <authorList>
            <person name="Hill R."/>
        </authorList>
    </citation>
    <scope>NUCLEOTIDE SEQUENCE</scope>
    <source>
        <strain evidence="16">IMI 356814</strain>
    </source>
</reference>
<dbReference type="InterPro" id="IPR011047">
    <property type="entry name" value="Quinoprotein_ADH-like_sf"/>
</dbReference>
<gene>
    <name evidence="16" type="ORF">N0V83_001176</name>
</gene>
<keyword evidence="17" id="KW-1185">Reference proteome</keyword>
<proteinExistence type="inferred from homology"/>
<feature type="signal peptide" evidence="13">
    <location>
        <begin position="1"/>
        <end position="18"/>
    </location>
</feature>
<dbReference type="PANTHER" id="PTHR21573">
    <property type="entry name" value="ER MEMBRANE PROTEIN COMPLEX SUBUNIT 1"/>
    <property type="match status" value="1"/>
</dbReference>
<evidence type="ECO:0000256" key="2">
    <source>
        <dbReference type="ARBA" id="ARBA00007904"/>
    </source>
</evidence>
<dbReference type="InterPro" id="IPR026895">
    <property type="entry name" value="EMC1"/>
</dbReference>
<dbReference type="EMBL" id="JAPEUY010000002">
    <property type="protein sequence ID" value="KAJ4375898.1"/>
    <property type="molecule type" value="Genomic_DNA"/>
</dbReference>
<dbReference type="InterPro" id="IPR058545">
    <property type="entry name" value="Beta-prop_EMC1_1st"/>
</dbReference>
<evidence type="ECO:0000256" key="4">
    <source>
        <dbReference type="ARBA" id="ARBA00020824"/>
    </source>
</evidence>
<organism evidence="16 17">
    <name type="scientific">Neocucurbitaria cava</name>
    <dbReference type="NCBI Taxonomy" id="798079"/>
    <lineage>
        <taxon>Eukaryota</taxon>
        <taxon>Fungi</taxon>
        <taxon>Dikarya</taxon>
        <taxon>Ascomycota</taxon>
        <taxon>Pezizomycotina</taxon>
        <taxon>Dothideomycetes</taxon>
        <taxon>Pleosporomycetidae</taxon>
        <taxon>Pleosporales</taxon>
        <taxon>Pleosporineae</taxon>
        <taxon>Cucurbitariaceae</taxon>
        <taxon>Neocucurbitaria</taxon>
    </lineage>
</organism>
<feature type="domain" description="EMC1 first beta-propeller" evidence="15">
    <location>
        <begin position="18"/>
        <end position="424"/>
    </location>
</feature>
<keyword evidence="10" id="KW-0325">Glycoprotein</keyword>
<evidence type="ECO:0000256" key="12">
    <source>
        <dbReference type="SAM" id="Phobius"/>
    </source>
</evidence>